<accession>A0AAV4DZH5</accession>
<sequence>MVYFLTLAVRLSTQKYVSRRRIVPYHVATCRPEIGLPNVQKGHSMYVVGLLLRLGGEGREEEEREEGDGGRGGSGEGEGGIGEGEKAEGTGRRSIRRRRWKRGKRMKRRRNRKRWKRTGNEEEKE</sequence>
<evidence type="ECO:0000256" key="1">
    <source>
        <dbReference type="SAM" id="MobiDB-lite"/>
    </source>
</evidence>
<feature type="compositionally biased region" description="Gly residues" evidence="1">
    <location>
        <begin position="70"/>
        <end position="82"/>
    </location>
</feature>
<dbReference type="Proteomes" id="UP000735302">
    <property type="component" value="Unassembled WGS sequence"/>
</dbReference>
<feature type="compositionally biased region" description="Basic residues" evidence="1">
    <location>
        <begin position="93"/>
        <end position="117"/>
    </location>
</feature>
<dbReference type="EMBL" id="BLXT01008494">
    <property type="protein sequence ID" value="GFO49614.1"/>
    <property type="molecule type" value="Genomic_DNA"/>
</dbReference>
<protein>
    <submittedName>
        <fullName evidence="2">Uncharacterized protein</fullName>
    </submittedName>
</protein>
<evidence type="ECO:0000313" key="2">
    <source>
        <dbReference type="EMBL" id="GFO49614.1"/>
    </source>
</evidence>
<evidence type="ECO:0000313" key="3">
    <source>
        <dbReference type="Proteomes" id="UP000735302"/>
    </source>
</evidence>
<keyword evidence="3" id="KW-1185">Reference proteome</keyword>
<feature type="region of interest" description="Disordered" evidence="1">
    <location>
        <begin position="56"/>
        <end position="125"/>
    </location>
</feature>
<proteinExistence type="predicted"/>
<name>A0AAV4DZH5_9GAST</name>
<gene>
    <name evidence="2" type="ORF">PoB_007611900</name>
</gene>
<dbReference type="AlphaFoldDB" id="A0AAV4DZH5"/>
<reference evidence="2 3" key="1">
    <citation type="journal article" date="2021" name="Elife">
        <title>Chloroplast acquisition without the gene transfer in kleptoplastic sea slugs, Plakobranchus ocellatus.</title>
        <authorList>
            <person name="Maeda T."/>
            <person name="Takahashi S."/>
            <person name="Yoshida T."/>
            <person name="Shimamura S."/>
            <person name="Takaki Y."/>
            <person name="Nagai Y."/>
            <person name="Toyoda A."/>
            <person name="Suzuki Y."/>
            <person name="Arimoto A."/>
            <person name="Ishii H."/>
            <person name="Satoh N."/>
            <person name="Nishiyama T."/>
            <person name="Hasebe M."/>
            <person name="Maruyama T."/>
            <person name="Minagawa J."/>
            <person name="Obokata J."/>
            <person name="Shigenobu S."/>
        </authorList>
    </citation>
    <scope>NUCLEOTIDE SEQUENCE [LARGE SCALE GENOMIC DNA]</scope>
</reference>
<organism evidence="2 3">
    <name type="scientific">Plakobranchus ocellatus</name>
    <dbReference type="NCBI Taxonomy" id="259542"/>
    <lineage>
        <taxon>Eukaryota</taxon>
        <taxon>Metazoa</taxon>
        <taxon>Spiralia</taxon>
        <taxon>Lophotrochozoa</taxon>
        <taxon>Mollusca</taxon>
        <taxon>Gastropoda</taxon>
        <taxon>Heterobranchia</taxon>
        <taxon>Euthyneura</taxon>
        <taxon>Panpulmonata</taxon>
        <taxon>Sacoglossa</taxon>
        <taxon>Placobranchoidea</taxon>
        <taxon>Plakobranchidae</taxon>
        <taxon>Plakobranchus</taxon>
    </lineage>
</organism>
<comment type="caution">
    <text evidence="2">The sequence shown here is derived from an EMBL/GenBank/DDBJ whole genome shotgun (WGS) entry which is preliminary data.</text>
</comment>